<protein>
    <submittedName>
        <fullName evidence="9">Permease</fullName>
    </submittedName>
</protein>
<dbReference type="EMBL" id="BMRJ01000002">
    <property type="protein sequence ID" value="GGR27340.1"/>
    <property type="molecule type" value="Genomic_DNA"/>
</dbReference>
<feature type="domain" description="EamA" evidence="8">
    <location>
        <begin position="7"/>
        <end position="138"/>
    </location>
</feature>
<accession>A0A918FBC4</accession>
<dbReference type="SUPFAM" id="SSF103481">
    <property type="entry name" value="Multidrug resistance efflux transporter EmrE"/>
    <property type="match status" value="1"/>
</dbReference>
<name>A0A918FBC4_AGRME</name>
<feature type="transmembrane region" description="Helical" evidence="7">
    <location>
        <begin position="219"/>
        <end position="239"/>
    </location>
</feature>
<feature type="transmembrane region" description="Helical" evidence="7">
    <location>
        <begin position="186"/>
        <end position="207"/>
    </location>
</feature>
<evidence type="ECO:0000256" key="5">
    <source>
        <dbReference type="ARBA" id="ARBA00023136"/>
    </source>
</evidence>
<keyword evidence="5 7" id="KW-0472">Membrane</keyword>
<feature type="transmembrane region" description="Helical" evidence="7">
    <location>
        <begin position="123"/>
        <end position="143"/>
    </location>
</feature>
<sequence length="320" mass="31950">MSRSAVGAFAVLTAGVLWGTTGTAASLAPSVPPIAIGAFAMGVGGLLQALIAVRALRTARVGLSRARWLVLLGAGAVVVYPLAFYASMRLAGVAVGTVVSIASTPLFSAILERVVDRVRFTRRWAVAALLAIGGSAVLCFSRAEEGGAGAAATVWGVVLGLAAGLAYAVFSWAVHRVMRSGVPRAAAMGAVFGAGGLALLPVVIATGGPILAGPTTVSVALYLALVPMFLGYVCFGVGLDRIRASTATTLTLCEPAVAAVLAVAVVGESLSFAGWLGLVAVGIGLGVLVMPVPRAGRRSPPSPATAAAGPVHSSRFSPAR</sequence>
<reference evidence="9" key="1">
    <citation type="journal article" date="2014" name="Int. J. Syst. Evol. Microbiol.">
        <title>Complete genome sequence of Corynebacterium casei LMG S-19264T (=DSM 44701T), isolated from a smear-ripened cheese.</title>
        <authorList>
            <consortium name="US DOE Joint Genome Institute (JGI-PGF)"/>
            <person name="Walter F."/>
            <person name="Albersmeier A."/>
            <person name="Kalinowski J."/>
            <person name="Ruckert C."/>
        </authorList>
    </citation>
    <scope>NUCLEOTIDE SEQUENCE</scope>
    <source>
        <strain evidence="9">JCM 3346</strain>
    </source>
</reference>
<evidence type="ECO:0000256" key="1">
    <source>
        <dbReference type="ARBA" id="ARBA00004141"/>
    </source>
</evidence>
<dbReference type="Proteomes" id="UP000610303">
    <property type="component" value="Unassembled WGS sequence"/>
</dbReference>
<keyword evidence="10" id="KW-1185">Reference proteome</keyword>
<dbReference type="InterPro" id="IPR037185">
    <property type="entry name" value="EmrE-like"/>
</dbReference>
<dbReference type="InterPro" id="IPR050638">
    <property type="entry name" value="AA-Vitamin_Transporters"/>
</dbReference>
<evidence type="ECO:0000256" key="2">
    <source>
        <dbReference type="ARBA" id="ARBA00007362"/>
    </source>
</evidence>
<dbReference type="PANTHER" id="PTHR32322">
    <property type="entry name" value="INNER MEMBRANE TRANSPORTER"/>
    <property type="match status" value="1"/>
</dbReference>
<evidence type="ECO:0000313" key="10">
    <source>
        <dbReference type="Proteomes" id="UP000610303"/>
    </source>
</evidence>
<keyword evidence="3 7" id="KW-0812">Transmembrane</keyword>
<keyword evidence="4 7" id="KW-1133">Transmembrane helix</keyword>
<dbReference type="PANTHER" id="PTHR32322:SF2">
    <property type="entry name" value="EAMA DOMAIN-CONTAINING PROTEIN"/>
    <property type="match status" value="1"/>
</dbReference>
<feature type="transmembrane region" description="Helical" evidence="7">
    <location>
        <begin position="92"/>
        <end position="111"/>
    </location>
</feature>
<gene>
    <name evidence="9" type="ORF">GCM10010196_21150</name>
</gene>
<reference evidence="9" key="2">
    <citation type="submission" date="2020-09" db="EMBL/GenBank/DDBJ databases">
        <authorList>
            <person name="Sun Q."/>
            <person name="Ohkuma M."/>
        </authorList>
    </citation>
    <scope>NUCLEOTIDE SEQUENCE</scope>
    <source>
        <strain evidence="9">JCM 3346</strain>
    </source>
</reference>
<feature type="transmembrane region" description="Helical" evidence="7">
    <location>
        <begin position="246"/>
        <end position="266"/>
    </location>
</feature>
<dbReference type="GO" id="GO:0016020">
    <property type="term" value="C:membrane"/>
    <property type="evidence" value="ECO:0007669"/>
    <property type="project" value="UniProtKB-SubCell"/>
</dbReference>
<comment type="caution">
    <text evidence="9">The sequence shown here is derived from an EMBL/GenBank/DDBJ whole genome shotgun (WGS) entry which is preliminary data.</text>
</comment>
<feature type="transmembrane region" description="Helical" evidence="7">
    <location>
        <begin position="68"/>
        <end position="86"/>
    </location>
</feature>
<evidence type="ECO:0000259" key="8">
    <source>
        <dbReference type="Pfam" id="PF00892"/>
    </source>
</evidence>
<feature type="region of interest" description="Disordered" evidence="6">
    <location>
        <begin position="299"/>
        <end position="320"/>
    </location>
</feature>
<evidence type="ECO:0000256" key="7">
    <source>
        <dbReference type="SAM" id="Phobius"/>
    </source>
</evidence>
<proteinExistence type="inferred from homology"/>
<dbReference type="AlphaFoldDB" id="A0A918FBC4"/>
<feature type="transmembrane region" description="Helical" evidence="7">
    <location>
        <begin position="34"/>
        <end position="56"/>
    </location>
</feature>
<evidence type="ECO:0000256" key="3">
    <source>
        <dbReference type="ARBA" id="ARBA00022692"/>
    </source>
</evidence>
<dbReference type="RefSeq" id="WP_189085328.1">
    <property type="nucleotide sequence ID" value="NZ_BMRJ01000002.1"/>
</dbReference>
<organism evidence="9 10">
    <name type="scientific">Agromyces mediolanus</name>
    <name type="common">Corynebacterium mediolanum</name>
    <dbReference type="NCBI Taxonomy" id="41986"/>
    <lineage>
        <taxon>Bacteria</taxon>
        <taxon>Bacillati</taxon>
        <taxon>Actinomycetota</taxon>
        <taxon>Actinomycetes</taxon>
        <taxon>Micrococcales</taxon>
        <taxon>Microbacteriaceae</taxon>
        <taxon>Agromyces</taxon>
    </lineage>
</organism>
<comment type="subcellular location">
    <subcellularLocation>
        <location evidence="1">Membrane</location>
        <topology evidence="1">Multi-pass membrane protein</topology>
    </subcellularLocation>
</comment>
<comment type="similarity">
    <text evidence="2">Belongs to the EamA transporter family.</text>
</comment>
<evidence type="ECO:0000256" key="6">
    <source>
        <dbReference type="SAM" id="MobiDB-lite"/>
    </source>
</evidence>
<evidence type="ECO:0000256" key="4">
    <source>
        <dbReference type="ARBA" id="ARBA00022989"/>
    </source>
</evidence>
<feature type="transmembrane region" description="Helical" evidence="7">
    <location>
        <begin position="149"/>
        <end position="174"/>
    </location>
</feature>
<dbReference type="InterPro" id="IPR000620">
    <property type="entry name" value="EamA_dom"/>
</dbReference>
<evidence type="ECO:0000313" key="9">
    <source>
        <dbReference type="EMBL" id="GGR27340.1"/>
    </source>
</evidence>
<feature type="transmembrane region" description="Helical" evidence="7">
    <location>
        <begin position="272"/>
        <end position="292"/>
    </location>
</feature>
<feature type="domain" description="EamA" evidence="8">
    <location>
        <begin position="155"/>
        <end position="289"/>
    </location>
</feature>
<dbReference type="Pfam" id="PF00892">
    <property type="entry name" value="EamA"/>
    <property type="match status" value="2"/>
</dbReference>